<evidence type="ECO:0000313" key="2">
    <source>
        <dbReference type="EMBL" id="VEL09565.1"/>
    </source>
</evidence>
<dbReference type="Proteomes" id="UP000784294">
    <property type="component" value="Unassembled WGS sequence"/>
</dbReference>
<organism evidence="2 3">
    <name type="scientific">Protopolystoma xenopodis</name>
    <dbReference type="NCBI Taxonomy" id="117903"/>
    <lineage>
        <taxon>Eukaryota</taxon>
        <taxon>Metazoa</taxon>
        <taxon>Spiralia</taxon>
        <taxon>Lophotrochozoa</taxon>
        <taxon>Platyhelminthes</taxon>
        <taxon>Monogenea</taxon>
        <taxon>Polyopisthocotylea</taxon>
        <taxon>Polystomatidea</taxon>
        <taxon>Polystomatidae</taxon>
        <taxon>Protopolystoma</taxon>
    </lineage>
</organism>
<feature type="compositionally biased region" description="Polar residues" evidence="1">
    <location>
        <begin position="1"/>
        <end position="22"/>
    </location>
</feature>
<feature type="region of interest" description="Disordered" evidence="1">
    <location>
        <begin position="1"/>
        <end position="112"/>
    </location>
</feature>
<comment type="caution">
    <text evidence="2">The sequence shown here is derived from an EMBL/GenBank/DDBJ whole genome shotgun (WGS) entry which is preliminary data.</text>
</comment>
<dbReference type="AlphaFoldDB" id="A0A3S4ZXH3"/>
<feature type="compositionally biased region" description="Polar residues" evidence="1">
    <location>
        <begin position="174"/>
        <end position="190"/>
    </location>
</feature>
<protein>
    <submittedName>
        <fullName evidence="2">Uncharacterized protein</fullName>
    </submittedName>
</protein>
<evidence type="ECO:0000313" key="3">
    <source>
        <dbReference type="Proteomes" id="UP000784294"/>
    </source>
</evidence>
<feature type="region of interest" description="Disordered" evidence="1">
    <location>
        <begin position="126"/>
        <end position="159"/>
    </location>
</feature>
<feature type="compositionally biased region" description="Polar residues" evidence="1">
    <location>
        <begin position="126"/>
        <end position="145"/>
    </location>
</feature>
<proteinExistence type="predicted"/>
<reference evidence="2" key="1">
    <citation type="submission" date="2018-11" db="EMBL/GenBank/DDBJ databases">
        <authorList>
            <consortium name="Pathogen Informatics"/>
        </authorList>
    </citation>
    <scope>NUCLEOTIDE SEQUENCE</scope>
</reference>
<feature type="compositionally biased region" description="Low complexity" evidence="1">
    <location>
        <begin position="146"/>
        <end position="159"/>
    </location>
</feature>
<accession>A0A3S4ZXH3</accession>
<dbReference type="EMBL" id="CAAALY010006654">
    <property type="protein sequence ID" value="VEL09565.1"/>
    <property type="molecule type" value="Genomic_DNA"/>
</dbReference>
<evidence type="ECO:0000256" key="1">
    <source>
        <dbReference type="SAM" id="MobiDB-lite"/>
    </source>
</evidence>
<feature type="region of interest" description="Disordered" evidence="1">
    <location>
        <begin position="174"/>
        <end position="230"/>
    </location>
</feature>
<keyword evidence="3" id="KW-1185">Reference proteome</keyword>
<gene>
    <name evidence="2" type="ORF">PXEA_LOCUS3005</name>
</gene>
<name>A0A3S4ZXH3_9PLAT</name>
<sequence>MAQTYSSGYPQQPVSHSSSGSNGLDVHPLLDNLQMGSHPPQPLTHQNHHHRLAQLSTNSHGTPTLYPGGPNTSHAGQGSGEPLCGDLTLRTNAGHHHSQQYQPSAHHHHQQHGAYSTLNQFYTQHQSAPPVPYSQQDQPLSHHNYAQQHSQQHHQQQAAYAAALAMAAAAMSGTNNSAHGNGPGSTNSLDGCTGTGTPGQATLGGPNDTMSNNEFGLFMGPPPPSASAPSLADCRFSDVVGQGTPVF</sequence>